<dbReference type="AlphaFoldDB" id="B1ZMZ7"/>
<dbReference type="KEGG" id="ote:Oter_3169"/>
<dbReference type="EMBL" id="CP001032">
    <property type="protein sequence ID" value="ACB76449.1"/>
    <property type="molecule type" value="Genomic_DNA"/>
</dbReference>
<evidence type="ECO:0000313" key="3">
    <source>
        <dbReference type="Proteomes" id="UP000007013"/>
    </source>
</evidence>
<sequence>MAIVWALITVKCGVVWWAMPHWNMPTHPIWVVGPTLIFATLVTILWLAHREE</sequence>
<evidence type="ECO:0000256" key="1">
    <source>
        <dbReference type="SAM" id="Phobius"/>
    </source>
</evidence>
<proteinExistence type="predicted"/>
<organism evidence="2 3">
    <name type="scientific">Opitutus terrae (strain DSM 11246 / JCM 15787 / PB90-1)</name>
    <dbReference type="NCBI Taxonomy" id="452637"/>
    <lineage>
        <taxon>Bacteria</taxon>
        <taxon>Pseudomonadati</taxon>
        <taxon>Verrucomicrobiota</taxon>
        <taxon>Opitutia</taxon>
        <taxon>Opitutales</taxon>
        <taxon>Opitutaceae</taxon>
        <taxon>Opitutus</taxon>
    </lineage>
</organism>
<feature type="transmembrane region" description="Helical" evidence="1">
    <location>
        <begin position="29"/>
        <end position="48"/>
    </location>
</feature>
<reference evidence="2 3" key="1">
    <citation type="journal article" date="2011" name="J. Bacteriol.">
        <title>Genome sequence of the verrucomicrobium Opitutus terrae PB90-1, an abundant inhabitant of rice paddy soil ecosystems.</title>
        <authorList>
            <person name="van Passel M.W."/>
            <person name="Kant R."/>
            <person name="Palva A."/>
            <person name="Copeland A."/>
            <person name="Lucas S."/>
            <person name="Lapidus A."/>
            <person name="Glavina del Rio T."/>
            <person name="Pitluck S."/>
            <person name="Goltsman E."/>
            <person name="Clum A."/>
            <person name="Sun H."/>
            <person name="Schmutz J."/>
            <person name="Larimer F.W."/>
            <person name="Land M.L."/>
            <person name="Hauser L."/>
            <person name="Kyrpides N."/>
            <person name="Mikhailova N."/>
            <person name="Richardson P.P."/>
            <person name="Janssen P.H."/>
            <person name="de Vos W.M."/>
            <person name="Smidt H."/>
        </authorList>
    </citation>
    <scope>NUCLEOTIDE SEQUENCE [LARGE SCALE GENOMIC DNA]</scope>
    <source>
        <strain evidence="3">DSM 11246 / JCM 15787 / PB90-1</strain>
    </source>
</reference>
<keyword evidence="1" id="KW-1133">Transmembrane helix</keyword>
<keyword evidence="1" id="KW-0812">Transmembrane</keyword>
<protein>
    <submittedName>
        <fullName evidence="2">Uncharacterized protein</fullName>
    </submittedName>
</protein>
<gene>
    <name evidence="2" type="ordered locus">Oter_3169</name>
</gene>
<name>B1ZMZ7_OPITP</name>
<dbReference type="Proteomes" id="UP000007013">
    <property type="component" value="Chromosome"/>
</dbReference>
<keyword evidence="1" id="KW-0472">Membrane</keyword>
<keyword evidence="3" id="KW-1185">Reference proteome</keyword>
<dbReference type="HOGENOM" id="CLU_3082482_0_0_0"/>
<evidence type="ECO:0000313" key="2">
    <source>
        <dbReference type="EMBL" id="ACB76449.1"/>
    </source>
</evidence>
<accession>B1ZMZ7</accession>